<dbReference type="InterPro" id="IPR050336">
    <property type="entry name" value="Chromosome_partition/occlusion"/>
</dbReference>
<evidence type="ECO:0000313" key="2">
    <source>
        <dbReference type="EMBL" id="ASV96735.1"/>
    </source>
</evidence>
<dbReference type="SUPFAM" id="SSF109709">
    <property type="entry name" value="KorB DNA-binding domain-like"/>
    <property type="match status" value="1"/>
</dbReference>
<dbReference type="AlphaFoldDB" id="A0A248VCE8"/>
<keyword evidence="3" id="KW-1185">Reference proteome</keyword>
<dbReference type="Pfam" id="PF02195">
    <property type="entry name" value="ParB_N"/>
    <property type="match status" value="1"/>
</dbReference>
<dbReference type="PANTHER" id="PTHR33375:SF1">
    <property type="entry name" value="CHROMOSOME-PARTITIONING PROTEIN PARB-RELATED"/>
    <property type="match status" value="1"/>
</dbReference>
<organism evidence="2 3">
    <name type="scientific">Paraburkholderia aromaticivorans</name>
    <dbReference type="NCBI Taxonomy" id="2026199"/>
    <lineage>
        <taxon>Bacteria</taxon>
        <taxon>Pseudomonadati</taxon>
        <taxon>Pseudomonadota</taxon>
        <taxon>Betaproteobacteria</taxon>
        <taxon>Burkholderiales</taxon>
        <taxon>Burkholderiaceae</taxon>
        <taxon>Paraburkholderia</taxon>
    </lineage>
</organism>
<name>A0A248VCE8_9BURK</name>
<dbReference type="SUPFAM" id="SSF110849">
    <property type="entry name" value="ParB/Sulfiredoxin"/>
    <property type="match status" value="1"/>
</dbReference>
<dbReference type="GO" id="GO:0005694">
    <property type="term" value="C:chromosome"/>
    <property type="evidence" value="ECO:0007669"/>
    <property type="project" value="TreeGrafter"/>
</dbReference>
<accession>A0A248VCE8</accession>
<dbReference type="CDD" id="cd16411">
    <property type="entry name" value="ParB_N_like"/>
    <property type="match status" value="1"/>
</dbReference>
<feature type="domain" description="ParB-like N-terminal" evidence="1">
    <location>
        <begin position="13"/>
        <end position="104"/>
    </location>
</feature>
<dbReference type="Gene3D" id="1.10.10.2830">
    <property type="match status" value="1"/>
</dbReference>
<dbReference type="InterPro" id="IPR036086">
    <property type="entry name" value="ParB/Sulfiredoxin_sf"/>
</dbReference>
<evidence type="ECO:0000259" key="1">
    <source>
        <dbReference type="SMART" id="SM00470"/>
    </source>
</evidence>
<dbReference type="Gene3D" id="3.90.1530.30">
    <property type="match status" value="1"/>
</dbReference>
<evidence type="ECO:0000313" key="3">
    <source>
        <dbReference type="Proteomes" id="UP000215158"/>
    </source>
</evidence>
<gene>
    <name evidence="2" type="ORF">CJU94_00185</name>
</gene>
<sequence>MEDDLQQGNEEIVEVLLDDIRVLNPRSRGRLQHQAIVANIAAVGLKRPITVSRRMGTDISPRYDLVCGQGRIEAVRLLGHKSIPARIVEQDERSCLEMSLVENVARRNHDPMELLRDVKSLIDSGYSTEEMADKVGLTYGYLHSLILLLEHGEERLLHAVECGAVPIGLAVSIARSDEAEVQRALADAYADGTLKGRQLSQVRRLIQQRQKHHTVQKSGKHGEPDVPMSTEQLRKIYIKDSEAHQLLEKKADLVHTRLIIIQNALRALFQDDTFMALLGREGLTSVPKVLDQQIRGEHP</sequence>
<proteinExistence type="predicted"/>
<dbReference type="InterPro" id="IPR011111">
    <property type="entry name" value="Plasmid_RepB"/>
</dbReference>
<dbReference type="RefSeq" id="WP_095417042.1">
    <property type="nucleotide sequence ID" value="NZ_CP022989.1"/>
</dbReference>
<reference evidence="2 3" key="1">
    <citation type="submission" date="2017-08" db="EMBL/GenBank/DDBJ databases">
        <title>Identification and genetic characteristics of simultaneous BTEX- and naphthalene-degrading Paraburkholderia sp. BN5 isolated from petroleum-contaminated soil.</title>
        <authorList>
            <person name="Lee Y."/>
            <person name="Jeon C.O."/>
        </authorList>
    </citation>
    <scope>NUCLEOTIDE SEQUENCE [LARGE SCALE GENOMIC DNA]</scope>
    <source>
        <strain evidence="2 3">BN5</strain>
    </source>
</reference>
<dbReference type="Pfam" id="PF07506">
    <property type="entry name" value="RepB"/>
    <property type="match status" value="1"/>
</dbReference>
<dbReference type="GO" id="GO:0007059">
    <property type="term" value="P:chromosome segregation"/>
    <property type="evidence" value="ECO:0007669"/>
    <property type="project" value="TreeGrafter"/>
</dbReference>
<dbReference type="Proteomes" id="UP000215158">
    <property type="component" value="Chromosome 1"/>
</dbReference>
<dbReference type="SMART" id="SM00470">
    <property type="entry name" value="ParB"/>
    <property type="match status" value="1"/>
</dbReference>
<protein>
    <recommendedName>
        <fullName evidence="1">ParB-like N-terminal domain-containing protein</fullName>
    </recommendedName>
</protein>
<dbReference type="OrthoDB" id="248048at2"/>
<dbReference type="PANTHER" id="PTHR33375">
    <property type="entry name" value="CHROMOSOME-PARTITIONING PROTEIN PARB-RELATED"/>
    <property type="match status" value="1"/>
</dbReference>
<dbReference type="EMBL" id="CP022989">
    <property type="protein sequence ID" value="ASV96735.1"/>
    <property type="molecule type" value="Genomic_DNA"/>
</dbReference>
<dbReference type="KEGG" id="parb:CJU94_00185"/>
<dbReference type="InterPro" id="IPR003115">
    <property type="entry name" value="ParB_N"/>
</dbReference>